<dbReference type="SUPFAM" id="SSF53448">
    <property type="entry name" value="Nucleotide-diphospho-sugar transferases"/>
    <property type="match status" value="1"/>
</dbReference>
<dbReference type="InterPro" id="IPR001173">
    <property type="entry name" value="Glyco_trans_2-like"/>
</dbReference>
<dbReference type="PANTHER" id="PTHR22916:SF3">
    <property type="entry name" value="UDP-GLCNAC:BETAGAL BETA-1,3-N-ACETYLGLUCOSAMINYLTRANSFERASE-LIKE PROTEIN 1"/>
    <property type="match status" value="1"/>
</dbReference>
<dbReference type="Proteomes" id="UP000283341">
    <property type="component" value="Unassembled WGS sequence"/>
</dbReference>
<evidence type="ECO:0000313" key="2">
    <source>
        <dbReference type="EMBL" id="RGS37728.1"/>
    </source>
</evidence>
<feature type="domain" description="Glycosyltransferase 2-like" evidence="1">
    <location>
        <begin position="4"/>
        <end position="102"/>
    </location>
</feature>
<organism evidence="2 3">
    <name type="scientific">Bacteroides cellulosilyticus</name>
    <dbReference type="NCBI Taxonomy" id="246787"/>
    <lineage>
        <taxon>Bacteria</taxon>
        <taxon>Pseudomonadati</taxon>
        <taxon>Bacteroidota</taxon>
        <taxon>Bacteroidia</taxon>
        <taxon>Bacteroidales</taxon>
        <taxon>Bacteroidaceae</taxon>
        <taxon>Bacteroides</taxon>
    </lineage>
</organism>
<dbReference type="Pfam" id="PF00535">
    <property type="entry name" value="Glycos_transf_2"/>
    <property type="match status" value="1"/>
</dbReference>
<sequence>MKISIITPVYNREDCISRCIESVAIQAEGVEHWIVNDGSTDATLSIVRQFADKYPHIHLLTYECNAGVGAARNAAIQKCTGDYILFVDSDDYLAENAIAFIRTTIKESPSYLHYLFATNGRMPFYETYHLLEQKQTVLTYFNWLRGKVGGDFVHVMNRGMLQKFPFNEELRIYEETNFLKLYRYSKEQLFTNQIIVYTELNRQDSVSLQYRLNNSRAIRLEYIALQNIIYDFYDDYVAAGALAQIHERIRKYRFLAIAVNDYRDDELIPKNQLLQVFRILKLGYLMRMFIIIHSHIKYMFKK</sequence>
<evidence type="ECO:0000313" key="3">
    <source>
        <dbReference type="Proteomes" id="UP000283341"/>
    </source>
</evidence>
<proteinExistence type="predicted"/>
<dbReference type="Gene3D" id="3.90.550.10">
    <property type="entry name" value="Spore Coat Polysaccharide Biosynthesis Protein SpsA, Chain A"/>
    <property type="match status" value="1"/>
</dbReference>
<dbReference type="RefSeq" id="WP_118402287.1">
    <property type="nucleotide sequence ID" value="NZ_JADNFX010000002.1"/>
</dbReference>
<evidence type="ECO:0000259" key="1">
    <source>
        <dbReference type="Pfam" id="PF00535"/>
    </source>
</evidence>
<name>A0A412IJN0_9BACE</name>
<reference evidence="2 3" key="1">
    <citation type="submission" date="2018-08" db="EMBL/GenBank/DDBJ databases">
        <title>A genome reference for cultivated species of the human gut microbiota.</title>
        <authorList>
            <person name="Zou Y."/>
            <person name="Xue W."/>
            <person name="Luo G."/>
        </authorList>
    </citation>
    <scope>NUCLEOTIDE SEQUENCE [LARGE SCALE GENOMIC DNA]</scope>
    <source>
        <strain evidence="2 3">AF22-3AC</strain>
    </source>
</reference>
<keyword evidence="2" id="KW-0808">Transferase</keyword>
<dbReference type="InterPro" id="IPR029044">
    <property type="entry name" value="Nucleotide-diphossugar_trans"/>
</dbReference>
<dbReference type="PANTHER" id="PTHR22916">
    <property type="entry name" value="GLYCOSYLTRANSFERASE"/>
    <property type="match status" value="1"/>
</dbReference>
<dbReference type="AlphaFoldDB" id="A0A412IJN0"/>
<protein>
    <submittedName>
        <fullName evidence="2">Glycosyltransferase family 2 protein</fullName>
    </submittedName>
</protein>
<accession>A0A412IJN0</accession>
<dbReference type="EMBL" id="QRVJ01000005">
    <property type="protein sequence ID" value="RGS37728.1"/>
    <property type="molecule type" value="Genomic_DNA"/>
</dbReference>
<dbReference type="CDD" id="cd00761">
    <property type="entry name" value="Glyco_tranf_GTA_type"/>
    <property type="match status" value="1"/>
</dbReference>
<dbReference type="GO" id="GO:0016758">
    <property type="term" value="F:hexosyltransferase activity"/>
    <property type="evidence" value="ECO:0007669"/>
    <property type="project" value="UniProtKB-ARBA"/>
</dbReference>
<gene>
    <name evidence="2" type="ORF">DWX97_08215</name>
</gene>
<comment type="caution">
    <text evidence="2">The sequence shown here is derived from an EMBL/GenBank/DDBJ whole genome shotgun (WGS) entry which is preliminary data.</text>
</comment>